<reference evidence="7" key="2">
    <citation type="submission" date="2013-12" db="EMBL/GenBank/DDBJ databases">
        <title>Evolution of pathogenesis and genome organization in the Tremellales.</title>
        <authorList>
            <person name="Cuomo C."/>
            <person name="Litvintseva A."/>
            <person name="Heitman J."/>
            <person name="Chen Y."/>
            <person name="Sun S."/>
            <person name="Springer D."/>
            <person name="Dromer F."/>
            <person name="Young S."/>
            <person name="Zeng Q."/>
            <person name="Chapman S."/>
            <person name="Gujja S."/>
            <person name="Saif S."/>
            <person name="Birren B."/>
        </authorList>
    </citation>
    <scope>NUCLEOTIDE SEQUENCE [LARGE SCALE GENOMIC DNA]</scope>
    <source>
        <strain evidence="7">CBS 10435</strain>
    </source>
</reference>
<dbReference type="Pfam" id="PF10186">
    <property type="entry name" value="ATG14"/>
    <property type="match status" value="1"/>
</dbReference>
<proteinExistence type="inferred from homology"/>
<dbReference type="Proteomes" id="UP000092583">
    <property type="component" value="Unassembled WGS sequence"/>
</dbReference>
<evidence type="ECO:0000256" key="5">
    <source>
        <dbReference type="SAM" id="MobiDB-lite"/>
    </source>
</evidence>
<name>A0A1B9ISH2_9TREE</name>
<dbReference type="GO" id="GO:0000323">
    <property type="term" value="C:lytic vacuole"/>
    <property type="evidence" value="ECO:0007669"/>
    <property type="project" value="TreeGrafter"/>
</dbReference>
<reference evidence="6 7" key="1">
    <citation type="submission" date="2013-07" db="EMBL/GenBank/DDBJ databases">
        <title>The Genome Sequence of Kwoniella mangroviensis CBS10435.</title>
        <authorList>
            <consortium name="The Broad Institute Genome Sequencing Platform"/>
            <person name="Cuomo C."/>
            <person name="Litvintseva A."/>
            <person name="Chen Y."/>
            <person name="Heitman J."/>
            <person name="Sun S."/>
            <person name="Springer D."/>
            <person name="Dromer F."/>
            <person name="Young S.K."/>
            <person name="Zeng Q."/>
            <person name="Gargeya S."/>
            <person name="Fitzgerald M."/>
            <person name="Abouelleil A."/>
            <person name="Alvarado L."/>
            <person name="Berlin A.M."/>
            <person name="Chapman S.B."/>
            <person name="Dewar J."/>
            <person name="Goldberg J."/>
            <person name="Griggs A."/>
            <person name="Gujja S."/>
            <person name="Hansen M."/>
            <person name="Howarth C."/>
            <person name="Imamovic A."/>
            <person name="Larimer J."/>
            <person name="McCowan C."/>
            <person name="Murphy C."/>
            <person name="Pearson M."/>
            <person name="Priest M."/>
            <person name="Roberts A."/>
            <person name="Saif S."/>
            <person name="Shea T."/>
            <person name="Sykes S."/>
            <person name="Wortman J."/>
            <person name="Nusbaum C."/>
            <person name="Birren B."/>
        </authorList>
    </citation>
    <scope>NUCLEOTIDE SEQUENCE [LARGE SCALE GENOMIC DNA]</scope>
    <source>
        <strain evidence="6 7">CBS 10435</strain>
    </source>
</reference>
<evidence type="ECO:0000313" key="7">
    <source>
        <dbReference type="Proteomes" id="UP000092583"/>
    </source>
</evidence>
<evidence type="ECO:0000256" key="2">
    <source>
        <dbReference type="ARBA" id="ARBA00013807"/>
    </source>
</evidence>
<dbReference type="AlphaFoldDB" id="A0A1B9ISH2"/>
<gene>
    <name evidence="6" type="ORF">L486_04397</name>
</gene>
<dbReference type="GO" id="GO:0005768">
    <property type="term" value="C:endosome"/>
    <property type="evidence" value="ECO:0007669"/>
    <property type="project" value="TreeGrafter"/>
</dbReference>
<dbReference type="PANTHER" id="PTHR15157">
    <property type="entry name" value="UV RADIATION RESISTANCE-ASSOCIATED GENE PROTEIN"/>
    <property type="match status" value="1"/>
</dbReference>
<feature type="coiled-coil region" evidence="4">
    <location>
        <begin position="81"/>
        <end position="108"/>
    </location>
</feature>
<protein>
    <recommendedName>
        <fullName evidence="2">Autophagy-related protein 14</fullName>
    </recommendedName>
</protein>
<feature type="compositionally biased region" description="Acidic residues" evidence="5">
    <location>
        <begin position="417"/>
        <end position="431"/>
    </location>
</feature>
<dbReference type="InterPro" id="IPR018791">
    <property type="entry name" value="UV_resistance/autophagy_Atg14"/>
</dbReference>
<evidence type="ECO:0000256" key="1">
    <source>
        <dbReference type="ARBA" id="ARBA00009574"/>
    </source>
</evidence>
<keyword evidence="7" id="KW-1185">Reference proteome</keyword>
<evidence type="ECO:0000256" key="4">
    <source>
        <dbReference type="SAM" id="Coils"/>
    </source>
</evidence>
<dbReference type="GO" id="GO:0000149">
    <property type="term" value="F:SNARE binding"/>
    <property type="evidence" value="ECO:0007669"/>
    <property type="project" value="TreeGrafter"/>
</dbReference>
<evidence type="ECO:0000313" key="6">
    <source>
        <dbReference type="EMBL" id="OCF58364.1"/>
    </source>
</evidence>
<sequence>MTDNALPPRCPCCHQQQHPLYCAACLREGIALHNEALKNIQAQIDSIIANATILLNGPQDPTGSRNIIRGQNAWRTVRAEVDEKEQRCAELRRTIRNRESKIETSKKRISDRTISQRRANLNSLQSSAKPEASFRNAIKRCEEQQRDIGYHIINARRVLVREAVNVFGLKKKSIGEWTIAGLTLPSPDALRLYPSTHINAALLHTIHLVSLITSYLSITLPFTPTPPSPFESRHIGRPTMKASTPFVGTTKWRDKNVLWMSSTASIASKLKSRGSLSASKVFAQPNISGIIAKSMNKHRQFLTSFALFSFSVAYMAWSQGVQGIGIPDGQDYRDDSDEDNPSRTASINPDSILISATSILELIAAISSSPDLGRRTHEPGTSHVLRHLGFGLDVAKVVQSVLSSEENRWGVKPTEGSGEDFSEGWDLLDGE</sequence>
<comment type="similarity">
    <text evidence="1">Belongs to the ATG14 family.</text>
</comment>
<feature type="region of interest" description="Disordered" evidence="5">
    <location>
        <begin position="327"/>
        <end position="348"/>
    </location>
</feature>
<dbReference type="GO" id="GO:0035493">
    <property type="term" value="P:SNARE complex assembly"/>
    <property type="evidence" value="ECO:0007669"/>
    <property type="project" value="TreeGrafter"/>
</dbReference>
<dbReference type="EMBL" id="KI669462">
    <property type="protein sequence ID" value="OCF58364.1"/>
    <property type="molecule type" value="Genomic_DNA"/>
</dbReference>
<feature type="region of interest" description="Disordered" evidence="5">
    <location>
        <begin position="409"/>
        <end position="431"/>
    </location>
</feature>
<evidence type="ECO:0000256" key="3">
    <source>
        <dbReference type="ARBA" id="ARBA00023054"/>
    </source>
</evidence>
<organism evidence="6 7">
    <name type="scientific">Kwoniella mangroviensis CBS 10435</name>
    <dbReference type="NCBI Taxonomy" id="1331196"/>
    <lineage>
        <taxon>Eukaryota</taxon>
        <taxon>Fungi</taxon>
        <taxon>Dikarya</taxon>
        <taxon>Basidiomycota</taxon>
        <taxon>Agaricomycotina</taxon>
        <taxon>Tremellomycetes</taxon>
        <taxon>Tremellales</taxon>
        <taxon>Cryptococcaceae</taxon>
        <taxon>Kwoniella</taxon>
    </lineage>
</organism>
<dbReference type="PANTHER" id="PTHR15157:SF5">
    <property type="entry name" value="UV RADIATION RESISTANCE-ASSOCIATED GENE PROTEIN"/>
    <property type="match status" value="1"/>
</dbReference>
<keyword evidence="3 4" id="KW-0175">Coiled coil</keyword>
<accession>A0A1B9ISH2</accession>
<dbReference type="GO" id="GO:0032991">
    <property type="term" value="C:protein-containing complex"/>
    <property type="evidence" value="ECO:0007669"/>
    <property type="project" value="UniProtKB-ARBA"/>
</dbReference>
<dbReference type="OrthoDB" id="16772at2759"/>